<gene>
    <name evidence="2" type="ORF">OXPF_33790</name>
</gene>
<evidence type="ECO:0008006" key="4">
    <source>
        <dbReference type="Google" id="ProtNLM"/>
    </source>
</evidence>
<evidence type="ECO:0000313" key="3">
    <source>
        <dbReference type="Proteomes" id="UP000050326"/>
    </source>
</evidence>
<proteinExistence type="predicted"/>
<evidence type="ECO:0000313" key="2">
    <source>
        <dbReference type="EMBL" id="KPU43129.1"/>
    </source>
</evidence>
<dbReference type="EMBL" id="LKET01000043">
    <property type="protein sequence ID" value="KPU43129.1"/>
    <property type="molecule type" value="Genomic_DNA"/>
</dbReference>
<keyword evidence="3" id="KW-1185">Reference proteome</keyword>
<feature type="transmembrane region" description="Helical" evidence="1">
    <location>
        <begin position="29"/>
        <end position="46"/>
    </location>
</feature>
<organism evidence="2 3">
    <name type="scientific">Oxobacter pfennigii</name>
    <dbReference type="NCBI Taxonomy" id="36849"/>
    <lineage>
        <taxon>Bacteria</taxon>
        <taxon>Bacillati</taxon>
        <taxon>Bacillota</taxon>
        <taxon>Clostridia</taxon>
        <taxon>Eubacteriales</taxon>
        <taxon>Clostridiaceae</taxon>
        <taxon>Oxobacter</taxon>
    </lineage>
</organism>
<dbReference type="Proteomes" id="UP000050326">
    <property type="component" value="Unassembled WGS sequence"/>
</dbReference>
<evidence type="ECO:0000256" key="1">
    <source>
        <dbReference type="SAM" id="Phobius"/>
    </source>
</evidence>
<protein>
    <recommendedName>
        <fullName evidence="4">Lycopene cyclase domain-containing protein</fullName>
    </recommendedName>
</protein>
<comment type="caution">
    <text evidence="2">The sequence shown here is derived from an EMBL/GenBank/DDBJ whole genome shotgun (WGS) entry which is preliminary data.</text>
</comment>
<dbReference type="RefSeq" id="WP_054876370.1">
    <property type="nucleotide sequence ID" value="NZ_LKET01000043.1"/>
</dbReference>
<feature type="transmembrane region" description="Helical" evidence="1">
    <location>
        <begin position="88"/>
        <end position="110"/>
    </location>
</feature>
<feature type="transmembrane region" description="Helical" evidence="1">
    <location>
        <begin position="122"/>
        <end position="140"/>
    </location>
</feature>
<keyword evidence="1" id="KW-1133">Transmembrane helix</keyword>
<dbReference type="OrthoDB" id="1683771at2"/>
<accession>A0A0P8W3G2</accession>
<sequence>MAQILLWITFLPPWLLILPLDKKRVRRFLSVAFFTLLLTSINWQIGEVVNWWEVPNNLFFLTNISAFNYGFLPVVTIYVFYFTYPNPWLFFGANIIIDAIQAFIINPFIFQKLGLIKMINMNNFEAFLLTIMLVPIIYFYQRWYDKE</sequence>
<name>A0A0P8W3G2_9CLOT</name>
<keyword evidence="1" id="KW-0812">Transmembrane</keyword>
<feature type="transmembrane region" description="Helical" evidence="1">
    <location>
        <begin position="58"/>
        <end position="82"/>
    </location>
</feature>
<dbReference type="PATRIC" id="fig|36849.3.peg.3577"/>
<dbReference type="AlphaFoldDB" id="A0A0P8W3G2"/>
<reference evidence="2 3" key="1">
    <citation type="submission" date="2015-09" db="EMBL/GenBank/DDBJ databases">
        <title>Genome sequence of Oxobacter pfennigii DSM 3222.</title>
        <authorList>
            <person name="Poehlein A."/>
            <person name="Bengelsdorf F.R."/>
            <person name="Schiel-Bengelsdorf B."/>
            <person name="Duerre P."/>
            <person name="Daniel R."/>
        </authorList>
    </citation>
    <scope>NUCLEOTIDE SEQUENCE [LARGE SCALE GENOMIC DNA]</scope>
    <source>
        <strain evidence="2 3">DSM 3222</strain>
    </source>
</reference>
<keyword evidence="1" id="KW-0472">Membrane</keyword>